<dbReference type="GO" id="GO:0016810">
    <property type="term" value="F:hydrolase activity, acting on carbon-nitrogen (but not peptide) bonds"/>
    <property type="evidence" value="ECO:0007669"/>
    <property type="project" value="InterPro"/>
</dbReference>
<dbReference type="Gene3D" id="2.30.40.10">
    <property type="entry name" value="Urease, subunit C, domain 1"/>
    <property type="match status" value="1"/>
</dbReference>
<accession>X1AD61</accession>
<reference evidence="1" key="1">
    <citation type="journal article" date="2014" name="Front. Microbiol.">
        <title>High frequency of phylogenetically diverse reductive dehalogenase-homologous genes in deep subseafloor sedimentary metagenomes.</title>
        <authorList>
            <person name="Kawai M."/>
            <person name="Futagami T."/>
            <person name="Toyoda A."/>
            <person name="Takaki Y."/>
            <person name="Nishi S."/>
            <person name="Hori S."/>
            <person name="Arai W."/>
            <person name="Tsubouchi T."/>
            <person name="Morono Y."/>
            <person name="Uchiyama I."/>
            <person name="Ito T."/>
            <person name="Fujiyama A."/>
            <person name="Inagaki F."/>
            <person name="Takami H."/>
        </authorList>
    </citation>
    <scope>NUCLEOTIDE SEQUENCE</scope>
    <source>
        <strain evidence="1">Expedition CK06-06</strain>
    </source>
</reference>
<protein>
    <submittedName>
        <fullName evidence="1">Uncharacterized protein</fullName>
    </submittedName>
</protein>
<proteinExistence type="predicted"/>
<comment type="caution">
    <text evidence="1">The sequence shown here is derived from an EMBL/GenBank/DDBJ whole genome shotgun (WGS) entry which is preliminary data.</text>
</comment>
<dbReference type="AlphaFoldDB" id="X1AD61"/>
<organism evidence="1">
    <name type="scientific">marine sediment metagenome</name>
    <dbReference type="NCBI Taxonomy" id="412755"/>
    <lineage>
        <taxon>unclassified sequences</taxon>
        <taxon>metagenomes</taxon>
        <taxon>ecological metagenomes</taxon>
    </lineage>
</organism>
<dbReference type="InterPro" id="IPR011059">
    <property type="entry name" value="Metal-dep_hydrolase_composite"/>
</dbReference>
<evidence type="ECO:0000313" key="1">
    <source>
        <dbReference type="EMBL" id="GAG80425.1"/>
    </source>
</evidence>
<dbReference type="EMBL" id="BART01017666">
    <property type="protein sequence ID" value="GAG80425.1"/>
    <property type="molecule type" value="Genomic_DNA"/>
</dbReference>
<dbReference type="SUPFAM" id="SSF51338">
    <property type="entry name" value="Composite domain of metallo-dependent hydrolases"/>
    <property type="match status" value="1"/>
</dbReference>
<name>X1AD61_9ZZZZ</name>
<sequence>MFQPEAGGTKVTLEVEYTVPIPVLGKLADFVVLDGNPATDTMALRQVRMVVKEGTIVYQEGM</sequence>
<gene>
    <name evidence="1" type="ORF">S01H4_33542</name>
</gene>